<dbReference type="EMBL" id="JACEIK010000062">
    <property type="protein sequence ID" value="MCD7448442.1"/>
    <property type="molecule type" value="Genomic_DNA"/>
</dbReference>
<name>A0ABS8RNW8_DATST</name>
<organism evidence="1 2">
    <name type="scientific">Datura stramonium</name>
    <name type="common">Jimsonweed</name>
    <name type="synonym">Common thornapple</name>
    <dbReference type="NCBI Taxonomy" id="4076"/>
    <lineage>
        <taxon>Eukaryota</taxon>
        <taxon>Viridiplantae</taxon>
        <taxon>Streptophyta</taxon>
        <taxon>Embryophyta</taxon>
        <taxon>Tracheophyta</taxon>
        <taxon>Spermatophyta</taxon>
        <taxon>Magnoliopsida</taxon>
        <taxon>eudicotyledons</taxon>
        <taxon>Gunneridae</taxon>
        <taxon>Pentapetalae</taxon>
        <taxon>asterids</taxon>
        <taxon>lamiids</taxon>
        <taxon>Solanales</taxon>
        <taxon>Solanaceae</taxon>
        <taxon>Solanoideae</taxon>
        <taxon>Datureae</taxon>
        <taxon>Datura</taxon>
    </lineage>
</organism>
<evidence type="ECO:0000313" key="1">
    <source>
        <dbReference type="EMBL" id="MCD7448442.1"/>
    </source>
</evidence>
<sequence length="98" mass="11175">MYGESTKIKVRGQVVQFTSRSLNAFPGMPVVDPEMYFMMLEKPPYHEIYHNLCGEHSASQWARGTHTTEITLESVFLREVGIEEEEGNLHLPLAGHLE</sequence>
<feature type="non-terminal residue" evidence="1">
    <location>
        <position position="98"/>
    </location>
</feature>
<evidence type="ECO:0000313" key="2">
    <source>
        <dbReference type="Proteomes" id="UP000823775"/>
    </source>
</evidence>
<protein>
    <submittedName>
        <fullName evidence="1">Uncharacterized protein</fullName>
    </submittedName>
</protein>
<comment type="caution">
    <text evidence="1">The sequence shown here is derived from an EMBL/GenBank/DDBJ whole genome shotgun (WGS) entry which is preliminary data.</text>
</comment>
<keyword evidence="2" id="KW-1185">Reference proteome</keyword>
<gene>
    <name evidence="1" type="ORF">HAX54_042239</name>
</gene>
<accession>A0ABS8RNW8</accession>
<proteinExistence type="predicted"/>
<dbReference type="Proteomes" id="UP000823775">
    <property type="component" value="Unassembled WGS sequence"/>
</dbReference>
<reference evidence="1 2" key="1">
    <citation type="journal article" date="2021" name="BMC Genomics">
        <title>Datura genome reveals duplications of psychoactive alkaloid biosynthetic genes and high mutation rate following tissue culture.</title>
        <authorList>
            <person name="Rajewski A."/>
            <person name="Carter-House D."/>
            <person name="Stajich J."/>
            <person name="Litt A."/>
        </authorList>
    </citation>
    <scope>NUCLEOTIDE SEQUENCE [LARGE SCALE GENOMIC DNA]</scope>
    <source>
        <strain evidence="1">AR-01</strain>
    </source>
</reference>